<dbReference type="Pfam" id="PF02120">
    <property type="entry name" value="Flg_hook"/>
    <property type="match status" value="1"/>
</dbReference>
<keyword evidence="3" id="KW-0969">Cilium</keyword>
<keyword evidence="3" id="KW-0282">Flagellum</keyword>
<dbReference type="InterPro" id="IPR052563">
    <property type="entry name" value="FliK"/>
</dbReference>
<dbReference type="CDD" id="cd17470">
    <property type="entry name" value="T3SS_Flik_C"/>
    <property type="match status" value="1"/>
</dbReference>
<gene>
    <name evidence="3" type="ORF">SAMN05444368_0841</name>
</gene>
<evidence type="ECO:0000313" key="3">
    <source>
        <dbReference type="EMBL" id="SIN65977.1"/>
    </source>
</evidence>
<dbReference type="InterPro" id="IPR021136">
    <property type="entry name" value="Flagellar_hook_control-like_C"/>
</dbReference>
<feature type="region of interest" description="Disordered" evidence="1">
    <location>
        <begin position="215"/>
        <end position="243"/>
    </location>
</feature>
<protein>
    <submittedName>
        <fullName evidence="3">Flagellar hook-length control protein FliK</fullName>
    </submittedName>
</protein>
<proteinExistence type="predicted"/>
<dbReference type="InterPro" id="IPR038610">
    <property type="entry name" value="FliK-like_C_sf"/>
</dbReference>
<evidence type="ECO:0000256" key="1">
    <source>
        <dbReference type="SAM" id="MobiDB-lite"/>
    </source>
</evidence>
<keyword evidence="4" id="KW-1185">Reference proteome</keyword>
<feature type="compositionally biased region" description="Basic and acidic residues" evidence="1">
    <location>
        <begin position="215"/>
        <end position="231"/>
    </location>
</feature>
<dbReference type="PANTHER" id="PTHR37533:SF2">
    <property type="entry name" value="FLAGELLAR HOOK-LENGTH CONTROL PROTEIN"/>
    <property type="match status" value="1"/>
</dbReference>
<dbReference type="RefSeq" id="WP_143228325.1">
    <property type="nucleotide sequence ID" value="NZ_FSQZ01000001.1"/>
</dbReference>
<reference evidence="3 4" key="1">
    <citation type="submission" date="2016-11" db="EMBL/GenBank/DDBJ databases">
        <authorList>
            <person name="Varghese N."/>
            <person name="Submissions S."/>
        </authorList>
    </citation>
    <scope>NUCLEOTIDE SEQUENCE [LARGE SCALE GENOMIC DNA]</scope>
    <source>
        <strain evidence="3 4">DSM 20664</strain>
    </source>
</reference>
<keyword evidence="3" id="KW-0966">Cell projection</keyword>
<dbReference type="Gene3D" id="3.30.750.140">
    <property type="match status" value="1"/>
</dbReference>
<feature type="region of interest" description="Disordered" evidence="1">
    <location>
        <begin position="55"/>
        <end position="85"/>
    </location>
</feature>
<sequence length="453" mass="48892">MGFSLSQVNQPASRGFSFEACATNDKGALESSLLEFMPFYELLEMLANESSPLLAVPEGDSETASESSDSAKEKDQLLSACEPNPSPEAVALNQQIALFLMLHDTSYLRDSFAKRDVCFDSDILGLSKPEDVGEVAGAIEDDVKDNVPEKASSDVTTRYEPLSQKGADIGADEAVLTFLSNDRSTEKINNTSEDVIKGGPTINLPDLATNAADLSGKDDEGFGKGESRPVDGPDGLVGKGQKGSPHLVDGLLKYAPKKHLDENIGGFRDSSNEGVDPSLRSHPVHPFRINEGLDIPATVNEDATPVYLKNYTSDEGVKLKQGLNAVISLMRREGVDAARITVHPPELGHIDVDLDIARDGGLRVAFKVEGSNVANLLTGQLDSLRQTLNASGFQVLGLDVYVKGQGEERDQHRGESNHRRQKTKSLEAVNGKDIFGEMAFELDVERGLLQWIA</sequence>
<evidence type="ECO:0000259" key="2">
    <source>
        <dbReference type="Pfam" id="PF02120"/>
    </source>
</evidence>
<name>A0ABY1JCK9_9BACT</name>
<dbReference type="PANTHER" id="PTHR37533">
    <property type="entry name" value="FLAGELLAR HOOK-LENGTH CONTROL PROTEIN"/>
    <property type="match status" value="1"/>
</dbReference>
<accession>A0ABY1JCK9</accession>
<evidence type="ECO:0000313" key="4">
    <source>
        <dbReference type="Proteomes" id="UP000185093"/>
    </source>
</evidence>
<dbReference type="EMBL" id="FSQZ01000001">
    <property type="protein sequence ID" value="SIN65977.1"/>
    <property type="molecule type" value="Genomic_DNA"/>
</dbReference>
<dbReference type="Proteomes" id="UP000185093">
    <property type="component" value="Unassembled WGS sequence"/>
</dbReference>
<comment type="caution">
    <text evidence="3">The sequence shown here is derived from an EMBL/GenBank/DDBJ whole genome shotgun (WGS) entry which is preliminary data.</text>
</comment>
<organism evidence="3 4">
    <name type="scientific">Acetomicrobium flavidum</name>
    <dbReference type="NCBI Taxonomy" id="49896"/>
    <lineage>
        <taxon>Bacteria</taxon>
        <taxon>Thermotogati</taxon>
        <taxon>Synergistota</taxon>
        <taxon>Synergistia</taxon>
        <taxon>Synergistales</taxon>
        <taxon>Acetomicrobiaceae</taxon>
        <taxon>Acetomicrobium</taxon>
    </lineage>
</organism>
<feature type="domain" description="Flagellar hook-length control protein-like C-terminal" evidence="2">
    <location>
        <begin position="329"/>
        <end position="406"/>
    </location>
</feature>